<reference evidence="3 4" key="1">
    <citation type="submission" date="2019-09" db="EMBL/GenBank/DDBJ databases">
        <title>Genome Sequence of Larkinella sp MA1.</title>
        <authorList>
            <person name="Srinivasan S."/>
        </authorList>
    </citation>
    <scope>NUCLEOTIDE SEQUENCE [LARGE SCALE GENOMIC DNA]</scope>
    <source>
        <strain evidence="3 4">MA1</strain>
    </source>
</reference>
<comment type="caution">
    <text evidence="3">The sequence shown here is derived from an EMBL/GenBank/DDBJ whole genome shotgun (WGS) entry which is preliminary data.</text>
</comment>
<feature type="compositionally biased region" description="Basic and acidic residues" evidence="1">
    <location>
        <begin position="141"/>
        <end position="161"/>
    </location>
</feature>
<keyword evidence="2" id="KW-0472">Membrane</keyword>
<keyword evidence="4" id="KW-1185">Reference proteome</keyword>
<keyword evidence="2" id="KW-0812">Transmembrane</keyword>
<evidence type="ECO:0000313" key="3">
    <source>
        <dbReference type="EMBL" id="KAA9356296.1"/>
    </source>
</evidence>
<evidence type="ECO:0000256" key="1">
    <source>
        <dbReference type="SAM" id="MobiDB-lite"/>
    </source>
</evidence>
<evidence type="ECO:0000313" key="4">
    <source>
        <dbReference type="Proteomes" id="UP000326344"/>
    </source>
</evidence>
<evidence type="ECO:0000256" key="2">
    <source>
        <dbReference type="SAM" id="Phobius"/>
    </source>
</evidence>
<sequence>MAATEEEWERIFRQRLENDESEPAEDALERILRGSKPPSAEKPVRHVGRRIGLGLAFLGILVLLTVGIREYTASSTGTVAQSPTTGKTVPITETARTTLASENRPMAGSRISRNGRSARAAEILPDPARIRGDESSVFARATEKFRRKPDGSGSESLRRNEQNTSLNIVNQTGSVHKERVSEAYDVNATIPSSNPQTRIDPQTESVLTYALITGKTTRLVFPVATLPAVHAPARQQAPGIEPEWLTARPSFFASVMPLYTFREVTPVRQDNVVMEKIRPSTALGARTGLRVQAGAEWSLNRRLSLRVGAVYQKLQQEMTYSARALHSDSTKVEWVDQQTIKLTPLYKSVEHRVKTAWQYVALSADGRWQLNPGQTTGLRHSMAIGGSLGYLVSGRSSQRWQPFLQASYGIERQLTEKLRLQVEPGIVYNLNAISDNSRCFSVRPYSYGLVVGLHWQP</sequence>
<name>A0A5N1JL95_9BACT</name>
<feature type="transmembrane region" description="Helical" evidence="2">
    <location>
        <begin position="51"/>
        <end position="68"/>
    </location>
</feature>
<keyword evidence="2" id="KW-1133">Transmembrane helix</keyword>
<dbReference type="AlphaFoldDB" id="A0A5N1JL95"/>
<proteinExistence type="predicted"/>
<dbReference type="EMBL" id="VTWS01000001">
    <property type="protein sequence ID" value="KAA9356296.1"/>
    <property type="molecule type" value="Genomic_DNA"/>
</dbReference>
<dbReference type="Proteomes" id="UP000326344">
    <property type="component" value="Unassembled WGS sequence"/>
</dbReference>
<feature type="region of interest" description="Disordered" evidence="1">
    <location>
        <begin position="15"/>
        <end position="43"/>
    </location>
</feature>
<organism evidence="3 4">
    <name type="scientific">Larkinella humicola</name>
    <dbReference type="NCBI Taxonomy" id="2607654"/>
    <lineage>
        <taxon>Bacteria</taxon>
        <taxon>Pseudomonadati</taxon>
        <taxon>Bacteroidota</taxon>
        <taxon>Cytophagia</taxon>
        <taxon>Cytophagales</taxon>
        <taxon>Spirosomataceae</taxon>
        <taxon>Larkinella</taxon>
    </lineage>
</organism>
<accession>A0A5N1JL95</accession>
<protein>
    <submittedName>
        <fullName evidence="3">Uncharacterized protein</fullName>
    </submittedName>
</protein>
<feature type="region of interest" description="Disordered" evidence="1">
    <location>
        <begin position="141"/>
        <end position="165"/>
    </location>
</feature>
<dbReference type="RefSeq" id="WP_150874459.1">
    <property type="nucleotide sequence ID" value="NZ_VTWS01000001.1"/>
</dbReference>
<gene>
    <name evidence="3" type="ORF">F0P93_00635</name>
</gene>